<sequence>MNNIKIYLLAIIFVGCSTPKRQMTDICLNVRGIPSKVSQSRIKETTNKTIGTIRGYIKNRIDSIPNTNAIITSKDFPDKIGYYSADENGFFEFQIEEGEYELKISSLGTDDLKKNVSVMNGQAVELEIFIGIGNSWTDFSTENPRKLKKKIRKQNRERKRKYGG</sequence>
<dbReference type="AlphaFoldDB" id="A0A9X1U5L6"/>
<organism evidence="1 2">
    <name type="scientific">Aequorivita xiaoshiensis</name>
    <dbReference type="NCBI Taxonomy" id="2874476"/>
    <lineage>
        <taxon>Bacteria</taxon>
        <taxon>Pseudomonadati</taxon>
        <taxon>Bacteroidota</taxon>
        <taxon>Flavobacteriia</taxon>
        <taxon>Flavobacteriales</taxon>
        <taxon>Flavobacteriaceae</taxon>
        <taxon>Aequorivita</taxon>
    </lineage>
</organism>
<dbReference type="Gene3D" id="2.60.40.1120">
    <property type="entry name" value="Carboxypeptidase-like, regulatory domain"/>
    <property type="match status" value="1"/>
</dbReference>
<gene>
    <name evidence="1" type="ORF">K8344_13565</name>
</gene>
<dbReference type="EMBL" id="JAIRBB010000024">
    <property type="protein sequence ID" value="MCG2432150.1"/>
    <property type="molecule type" value="Genomic_DNA"/>
</dbReference>
<name>A0A9X1U5L6_9FLAO</name>
<reference evidence="1" key="1">
    <citation type="submission" date="2021-09" db="EMBL/GenBank/DDBJ databases">
        <title>Genome of Aequorivita sp. strain F64183.</title>
        <authorList>
            <person name="Wang Y."/>
        </authorList>
    </citation>
    <scope>NUCLEOTIDE SEQUENCE</scope>
    <source>
        <strain evidence="1">F64183</strain>
    </source>
</reference>
<dbReference type="PROSITE" id="PS51257">
    <property type="entry name" value="PROKAR_LIPOPROTEIN"/>
    <property type="match status" value="1"/>
</dbReference>
<keyword evidence="2" id="KW-1185">Reference proteome</keyword>
<dbReference type="InterPro" id="IPR008969">
    <property type="entry name" value="CarboxyPept-like_regulatory"/>
</dbReference>
<evidence type="ECO:0000313" key="1">
    <source>
        <dbReference type="EMBL" id="MCG2432150.1"/>
    </source>
</evidence>
<accession>A0A9X1U5L6</accession>
<protein>
    <recommendedName>
        <fullName evidence="3">Carboxypeptidase regulatory-like domain-containing protein</fullName>
    </recommendedName>
</protein>
<comment type="caution">
    <text evidence="1">The sequence shown here is derived from an EMBL/GenBank/DDBJ whole genome shotgun (WGS) entry which is preliminary data.</text>
</comment>
<dbReference type="Proteomes" id="UP001139462">
    <property type="component" value="Unassembled WGS sequence"/>
</dbReference>
<dbReference type="SUPFAM" id="SSF49464">
    <property type="entry name" value="Carboxypeptidase regulatory domain-like"/>
    <property type="match status" value="1"/>
</dbReference>
<evidence type="ECO:0000313" key="2">
    <source>
        <dbReference type="Proteomes" id="UP001139462"/>
    </source>
</evidence>
<evidence type="ECO:0008006" key="3">
    <source>
        <dbReference type="Google" id="ProtNLM"/>
    </source>
</evidence>
<proteinExistence type="predicted"/>